<proteinExistence type="predicted"/>
<dbReference type="InterPro" id="IPR003018">
    <property type="entry name" value="GAF"/>
</dbReference>
<gene>
    <name evidence="4" type="ORF">BDD16_002086</name>
</gene>
<sequence length="473" mass="50834">MHALTRPAAVVRPVPPAAAPDTGLPAAGRTALALQAALLGCSSFDEGARVAVRELALRLGFERVSMALARENTLQLVAVSDGSATDAATPARAALLAALGETFDQQAGVVWPEPRGHTGVPRITRAHRALAPSRGDSVAGVPLVVQGALLGALCCERRGGVPVDPDELAMLEQLATCIAPVLALLRDRERPWYQRLQAVATTRTAPWRRVSLVGAVVLALLVLVWPADVHLGGQARLEGAVQRVLAVPADGFVQQVHARPGDSVRAGQVLVELADQDLQLERQRWQSQLAQHQDAWATANARADRAQLVQNQSRIDEAQAQLDLVDTRLQRGRLVAPFDGLVVQGDLSQQLGAPVRQGDALMTLAPGDRFRIIVEVDERDIAQVRVGQTGTLALTALPWQTLPLRVTRISPVAKAVEGRNVFEVEAALPDRPADLRPGLQGHAQIDAGRAANGWRWTRRLVETARLALWAWWG</sequence>
<dbReference type="InterPro" id="IPR058792">
    <property type="entry name" value="Beta-barrel_RND_2"/>
</dbReference>
<dbReference type="InterPro" id="IPR050465">
    <property type="entry name" value="UPF0194_transport"/>
</dbReference>
<reference evidence="4 5" key="1">
    <citation type="submission" date="2020-07" db="EMBL/GenBank/DDBJ databases">
        <title>Genomic Encyclopedia of Archaeal and Bacterial Type Strains, Phase II (KMG-II): from individual species to whole genera.</title>
        <authorList>
            <person name="Goeker M."/>
        </authorList>
    </citation>
    <scope>NUCLEOTIDE SEQUENCE [LARGE SCALE GENOMIC DNA]</scope>
    <source>
        <strain evidence="4 5">DSM 21226</strain>
    </source>
</reference>
<protein>
    <submittedName>
        <fullName evidence="4">RND family efflux transporter MFP subunit</fullName>
    </submittedName>
</protein>
<dbReference type="GO" id="GO:0030313">
    <property type="term" value="C:cell envelope"/>
    <property type="evidence" value="ECO:0007669"/>
    <property type="project" value="UniProtKB-SubCell"/>
</dbReference>
<dbReference type="InterPro" id="IPR058647">
    <property type="entry name" value="BSH_CzcB-like"/>
</dbReference>
<dbReference type="Gene3D" id="1.10.287.470">
    <property type="entry name" value="Helix hairpin bin"/>
    <property type="match status" value="1"/>
</dbReference>
<dbReference type="PANTHER" id="PTHR32347">
    <property type="entry name" value="EFFLUX SYSTEM COMPONENT YKNX-RELATED"/>
    <property type="match status" value="1"/>
</dbReference>
<comment type="caution">
    <text evidence="4">The sequence shown here is derived from an EMBL/GenBank/DDBJ whole genome shotgun (WGS) entry which is preliminary data.</text>
</comment>
<accession>A0A7Y9QX51</accession>
<dbReference type="SUPFAM" id="SSF55781">
    <property type="entry name" value="GAF domain-like"/>
    <property type="match status" value="1"/>
</dbReference>
<evidence type="ECO:0000313" key="4">
    <source>
        <dbReference type="EMBL" id="NYG33100.1"/>
    </source>
</evidence>
<keyword evidence="2" id="KW-0175">Coiled coil</keyword>
<dbReference type="PANTHER" id="PTHR32347:SF23">
    <property type="entry name" value="BLL5650 PROTEIN"/>
    <property type="match status" value="1"/>
</dbReference>
<dbReference type="Gene3D" id="2.40.30.170">
    <property type="match status" value="1"/>
</dbReference>
<comment type="subcellular location">
    <subcellularLocation>
        <location evidence="1">Cell envelope</location>
    </subcellularLocation>
</comment>
<name>A0A7Y9QX51_9BURK</name>
<dbReference type="Pfam" id="PF25973">
    <property type="entry name" value="BSH_CzcB"/>
    <property type="match status" value="1"/>
</dbReference>
<dbReference type="Proteomes" id="UP000518288">
    <property type="component" value="Unassembled WGS sequence"/>
</dbReference>
<evidence type="ECO:0000256" key="2">
    <source>
        <dbReference type="ARBA" id="ARBA00023054"/>
    </source>
</evidence>
<dbReference type="Pfam" id="PF25954">
    <property type="entry name" value="Beta-barrel_RND_2"/>
    <property type="match status" value="1"/>
</dbReference>
<feature type="domain" description="GAF" evidence="3">
    <location>
        <begin position="43"/>
        <end position="190"/>
    </location>
</feature>
<dbReference type="EMBL" id="JACCFH010000001">
    <property type="protein sequence ID" value="NYG33100.1"/>
    <property type="molecule type" value="Genomic_DNA"/>
</dbReference>
<dbReference type="SMART" id="SM00065">
    <property type="entry name" value="GAF"/>
    <property type="match status" value="1"/>
</dbReference>
<organism evidence="4 5">
    <name type="scientific">Sphaerotilus montanus</name>
    <dbReference type="NCBI Taxonomy" id="522889"/>
    <lineage>
        <taxon>Bacteria</taxon>
        <taxon>Pseudomonadati</taxon>
        <taxon>Pseudomonadota</taxon>
        <taxon>Betaproteobacteria</taxon>
        <taxon>Burkholderiales</taxon>
        <taxon>Sphaerotilaceae</taxon>
        <taxon>Sphaerotilus</taxon>
    </lineage>
</organism>
<keyword evidence="5" id="KW-1185">Reference proteome</keyword>
<dbReference type="RefSeq" id="WP_179633905.1">
    <property type="nucleotide sequence ID" value="NZ_JACCFH010000001.1"/>
</dbReference>
<evidence type="ECO:0000259" key="3">
    <source>
        <dbReference type="SMART" id="SM00065"/>
    </source>
</evidence>
<dbReference type="Gene3D" id="2.40.50.100">
    <property type="match status" value="1"/>
</dbReference>
<dbReference type="SUPFAM" id="SSF111369">
    <property type="entry name" value="HlyD-like secretion proteins"/>
    <property type="match status" value="1"/>
</dbReference>
<evidence type="ECO:0000313" key="5">
    <source>
        <dbReference type="Proteomes" id="UP000518288"/>
    </source>
</evidence>
<dbReference type="InterPro" id="IPR029016">
    <property type="entry name" value="GAF-like_dom_sf"/>
</dbReference>
<evidence type="ECO:0000256" key="1">
    <source>
        <dbReference type="ARBA" id="ARBA00004196"/>
    </source>
</evidence>
<dbReference type="AlphaFoldDB" id="A0A7Y9QX51"/>
<dbReference type="Gene3D" id="3.30.450.40">
    <property type="match status" value="1"/>
</dbReference>
<dbReference type="Pfam" id="PF01590">
    <property type="entry name" value="GAF"/>
    <property type="match status" value="1"/>
</dbReference>